<reference evidence="2" key="1">
    <citation type="submission" date="2021-07" db="EMBL/GenBank/DDBJ databases">
        <authorList>
            <person name="Durling M."/>
        </authorList>
    </citation>
    <scope>NUCLEOTIDE SEQUENCE</scope>
</reference>
<dbReference type="Pfam" id="PF20150">
    <property type="entry name" value="2EXR"/>
    <property type="match status" value="1"/>
</dbReference>
<dbReference type="EMBL" id="CAJVRM010000651">
    <property type="protein sequence ID" value="CAG8982583.1"/>
    <property type="molecule type" value="Genomic_DNA"/>
</dbReference>
<protein>
    <recommendedName>
        <fullName evidence="1">2EXR domain-containing protein</fullName>
    </recommendedName>
</protein>
<dbReference type="AlphaFoldDB" id="A0A9N9LX67"/>
<feature type="domain" description="2EXR" evidence="1">
    <location>
        <begin position="8"/>
        <end position="120"/>
    </location>
</feature>
<comment type="caution">
    <text evidence="2">The sequence shown here is derived from an EMBL/GenBank/DDBJ whole genome shotgun (WGS) entry which is preliminary data.</text>
</comment>
<dbReference type="InterPro" id="IPR045518">
    <property type="entry name" value="2EXR"/>
</dbReference>
<dbReference type="PANTHER" id="PTHR35910:SF6">
    <property type="entry name" value="2EXR DOMAIN-CONTAINING PROTEIN"/>
    <property type="match status" value="1"/>
</dbReference>
<sequence length="259" mass="29509">MSELLTTFRLFSQLPFDIRLLIWEEAIEALPGRIILLHYESYTPPLAHPRGYGHTLQSKPNLYYACRESKKVYDAYQAQKRSGNSALFVGAPLSGDGRSEFYQGFPPVSLTIPMNFAKDILIFPRADDDVLEELVRLIGSENRDKIRHIGSLVGHNLDAQFDTYFDLVDLQISFKNLETSSAVIDIECMQDATLKSALAENAHTLVPVTGLLPDTMERLRKFYSIMDMRQLEEQQLHQHLPSSTATRLVKIEPMLMKTF</sequence>
<evidence type="ECO:0000259" key="1">
    <source>
        <dbReference type="Pfam" id="PF20150"/>
    </source>
</evidence>
<dbReference type="PANTHER" id="PTHR35910">
    <property type="entry name" value="2EXR DOMAIN-CONTAINING PROTEIN"/>
    <property type="match status" value="1"/>
</dbReference>
<evidence type="ECO:0000313" key="2">
    <source>
        <dbReference type="EMBL" id="CAG8982583.1"/>
    </source>
</evidence>
<accession>A0A9N9LX67</accession>
<dbReference type="Proteomes" id="UP000701801">
    <property type="component" value="Unassembled WGS sequence"/>
</dbReference>
<evidence type="ECO:0000313" key="3">
    <source>
        <dbReference type="Proteomes" id="UP000701801"/>
    </source>
</evidence>
<keyword evidence="3" id="KW-1185">Reference proteome</keyword>
<gene>
    <name evidence="2" type="ORF">HYALB_00007300</name>
</gene>
<dbReference type="OrthoDB" id="3557569at2759"/>
<proteinExistence type="predicted"/>
<organism evidence="2 3">
    <name type="scientific">Hymenoscyphus albidus</name>
    <dbReference type="NCBI Taxonomy" id="595503"/>
    <lineage>
        <taxon>Eukaryota</taxon>
        <taxon>Fungi</taxon>
        <taxon>Dikarya</taxon>
        <taxon>Ascomycota</taxon>
        <taxon>Pezizomycotina</taxon>
        <taxon>Leotiomycetes</taxon>
        <taxon>Helotiales</taxon>
        <taxon>Helotiaceae</taxon>
        <taxon>Hymenoscyphus</taxon>
    </lineage>
</organism>
<name>A0A9N9LX67_9HELO</name>